<protein>
    <submittedName>
        <fullName evidence="2">Uncharacterized protein</fullName>
    </submittedName>
</protein>
<sequence length="215" mass="23268">MKVDFLDFDNIFFGGLVTTLLGDFLVNIVVTLGDIVTFFGVVNLGFDGALTVNILGLDTTLSLDFLSLRFTGRDIDGRDTGVFLGIELIFLVGEIGLILDGRVLLVNETGLIFLIGVVIFLATTSAFGLNATLNLLRLLRLLNSSLLGGLIDLGLIILESNVFSSSKMACLALPYALCCGDVILMTENIFLHFIIHLSLSSFLSVYPSKEPVRVK</sequence>
<feature type="transmembrane region" description="Helical" evidence="1">
    <location>
        <begin position="80"/>
        <end position="99"/>
    </location>
</feature>
<evidence type="ECO:0000313" key="2">
    <source>
        <dbReference type="EMBL" id="QBK93725.1"/>
    </source>
</evidence>
<feature type="transmembrane region" description="Helical" evidence="1">
    <location>
        <begin position="12"/>
        <end position="42"/>
    </location>
</feature>
<proteinExistence type="predicted"/>
<feature type="transmembrane region" description="Helical" evidence="1">
    <location>
        <begin position="111"/>
        <end position="129"/>
    </location>
</feature>
<evidence type="ECO:0000256" key="1">
    <source>
        <dbReference type="SAM" id="Phobius"/>
    </source>
</evidence>
<reference evidence="2" key="1">
    <citation type="journal article" date="2019" name="MBio">
        <title>Virus Genomes from Deep Sea Sediments Expand the Ocean Megavirome and Support Independent Origins of Viral Gigantism.</title>
        <authorList>
            <person name="Backstrom D."/>
            <person name="Yutin N."/>
            <person name="Jorgensen S.L."/>
            <person name="Dharamshi J."/>
            <person name="Homa F."/>
            <person name="Zaremba-Niedwiedzka K."/>
            <person name="Spang A."/>
            <person name="Wolf Y.I."/>
            <person name="Koonin E.V."/>
            <person name="Ettema T.J."/>
        </authorList>
    </citation>
    <scope>NUCLEOTIDE SEQUENCE</scope>
</reference>
<dbReference type="EMBL" id="MK500604">
    <property type="protein sequence ID" value="QBK93725.1"/>
    <property type="molecule type" value="Genomic_DNA"/>
</dbReference>
<keyword evidence="1" id="KW-1133">Transmembrane helix</keyword>
<keyword evidence="1" id="KW-0812">Transmembrane</keyword>
<organism evidence="2">
    <name type="scientific">Pithovirus LCPAC406</name>
    <dbReference type="NCBI Taxonomy" id="2506599"/>
    <lineage>
        <taxon>Viruses</taxon>
        <taxon>Pithoviruses</taxon>
    </lineage>
</organism>
<keyword evidence="1" id="KW-0472">Membrane</keyword>
<accession>A0A481ZE76</accession>
<name>A0A481ZE76_9VIRU</name>
<gene>
    <name evidence="2" type="ORF">LCPAC406_00390</name>
</gene>
<feature type="transmembrane region" description="Helical" evidence="1">
    <location>
        <begin position="48"/>
        <end position="68"/>
    </location>
</feature>